<protein>
    <submittedName>
        <fullName evidence="1">Uncharacterized protein</fullName>
    </submittedName>
</protein>
<organism evidence="1 2">
    <name type="scientific">Hyaloscypha hepaticicola</name>
    <dbReference type="NCBI Taxonomy" id="2082293"/>
    <lineage>
        <taxon>Eukaryota</taxon>
        <taxon>Fungi</taxon>
        <taxon>Dikarya</taxon>
        <taxon>Ascomycota</taxon>
        <taxon>Pezizomycotina</taxon>
        <taxon>Leotiomycetes</taxon>
        <taxon>Helotiales</taxon>
        <taxon>Hyaloscyphaceae</taxon>
        <taxon>Hyaloscypha</taxon>
    </lineage>
</organism>
<dbReference type="EMBL" id="KZ613490">
    <property type="protein sequence ID" value="PMD19248.1"/>
    <property type="molecule type" value="Genomic_DNA"/>
</dbReference>
<dbReference type="Proteomes" id="UP000235672">
    <property type="component" value="Unassembled WGS sequence"/>
</dbReference>
<dbReference type="OrthoDB" id="5371016at2759"/>
<proteinExistence type="predicted"/>
<sequence>MATRKGTFTHYTGPISGLTSTSSPGFLFLSTYIAGIDALDRSSPAAKKLHEILSPTATFTNNGGESLPLSKVELMFGQRAGMLEKFEHGSPVTCWDLETEGGGREVILECASKTVFKADSKKEEVKVAECLVVKLEKAPEGKGEAGLWATELRVYIDFGAIHMKGKELMDLAKQGK</sequence>
<accession>A0A2J6PZ09</accession>
<keyword evidence="2" id="KW-1185">Reference proteome</keyword>
<name>A0A2J6PZ09_9HELO</name>
<evidence type="ECO:0000313" key="1">
    <source>
        <dbReference type="EMBL" id="PMD19248.1"/>
    </source>
</evidence>
<gene>
    <name evidence="1" type="ORF">NA56DRAFT_206390</name>
</gene>
<reference evidence="1 2" key="1">
    <citation type="submission" date="2016-05" db="EMBL/GenBank/DDBJ databases">
        <title>A degradative enzymes factory behind the ericoid mycorrhizal symbiosis.</title>
        <authorList>
            <consortium name="DOE Joint Genome Institute"/>
            <person name="Martino E."/>
            <person name="Morin E."/>
            <person name="Grelet G."/>
            <person name="Kuo A."/>
            <person name="Kohler A."/>
            <person name="Daghino S."/>
            <person name="Barry K."/>
            <person name="Choi C."/>
            <person name="Cichocki N."/>
            <person name="Clum A."/>
            <person name="Copeland A."/>
            <person name="Hainaut M."/>
            <person name="Haridas S."/>
            <person name="Labutti K."/>
            <person name="Lindquist E."/>
            <person name="Lipzen A."/>
            <person name="Khouja H.-R."/>
            <person name="Murat C."/>
            <person name="Ohm R."/>
            <person name="Olson A."/>
            <person name="Spatafora J."/>
            <person name="Veneault-Fourrey C."/>
            <person name="Henrissat B."/>
            <person name="Grigoriev I."/>
            <person name="Martin F."/>
            <person name="Perotto S."/>
        </authorList>
    </citation>
    <scope>NUCLEOTIDE SEQUENCE [LARGE SCALE GENOMIC DNA]</scope>
    <source>
        <strain evidence="1 2">UAMH 7357</strain>
    </source>
</reference>
<evidence type="ECO:0000313" key="2">
    <source>
        <dbReference type="Proteomes" id="UP000235672"/>
    </source>
</evidence>
<dbReference type="AlphaFoldDB" id="A0A2J6PZ09"/>